<dbReference type="GO" id="GO:0008270">
    <property type="term" value="F:zinc ion binding"/>
    <property type="evidence" value="ECO:0007669"/>
    <property type="project" value="UniProtKB-KW"/>
</dbReference>
<evidence type="ECO:0000313" key="7">
    <source>
        <dbReference type="Proteomes" id="UP001460270"/>
    </source>
</evidence>
<dbReference type="InterPro" id="IPR004244">
    <property type="entry name" value="Transposase_22"/>
</dbReference>
<proteinExistence type="predicted"/>
<evidence type="ECO:0000256" key="4">
    <source>
        <dbReference type="SAM" id="MobiDB-lite"/>
    </source>
</evidence>
<keyword evidence="2" id="KW-0863">Zinc-finger</keyword>
<accession>A0AAW0P7K8</accession>
<evidence type="ECO:0000256" key="2">
    <source>
        <dbReference type="ARBA" id="ARBA00022771"/>
    </source>
</evidence>
<evidence type="ECO:0000256" key="1">
    <source>
        <dbReference type="ARBA" id="ARBA00022723"/>
    </source>
</evidence>
<dbReference type="AlphaFoldDB" id="A0AAW0P7K8"/>
<dbReference type="Gene3D" id="3.30.70.1820">
    <property type="entry name" value="L1 transposable element, RRM domain"/>
    <property type="match status" value="1"/>
</dbReference>
<dbReference type="InterPro" id="IPR033446">
    <property type="entry name" value="ZCCHC24_Znf-3CxxC"/>
</dbReference>
<dbReference type="Pfam" id="PF17180">
    <property type="entry name" value="Zn_ribbon_3CxxC_2"/>
    <property type="match status" value="1"/>
</dbReference>
<feature type="compositionally biased region" description="Basic and acidic residues" evidence="4">
    <location>
        <begin position="7"/>
        <end position="16"/>
    </location>
</feature>
<comment type="caution">
    <text evidence="6">The sequence shown here is derived from an EMBL/GenBank/DDBJ whole genome shotgun (WGS) entry which is preliminary data.</text>
</comment>
<gene>
    <name evidence="6" type="ORF">WMY93_010059</name>
</gene>
<keyword evidence="3" id="KW-0862">Zinc</keyword>
<dbReference type="Proteomes" id="UP001460270">
    <property type="component" value="Unassembled WGS sequence"/>
</dbReference>
<keyword evidence="1" id="KW-0479">Metal-binding</keyword>
<feature type="domain" description="3CxxC-type" evidence="5">
    <location>
        <begin position="228"/>
        <end position="296"/>
    </location>
</feature>
<dbReference type="Pfam" id="PF23490">
    <property type="entry name" value="ZCCHC24_C"/>
    <property type="match status" value="1"/>
</dbReference>
<dbReference type="InterPro" id="IPR057809">
    <property type="entry name" value="ZCCHC24_C"/>
</dbReference>
<dbReference type="PANTHER" id="PTHR11505">
    <property type="entry name" value="L1 TRANSPOSABLE ELEMENT-RELATED"/>
    <property type="match status" value="1"/>
</dbReference>
<evidence type="ECO:0000313" key="6">
    <source>
        <dbReference type="EMBL" id="KAK7918775.1"/>
    </source>
</evidence>
<feature type="region of interest" description="Disordered" evidence="4">
    <location>
        <begin position="1"/>
        <end position="31"/>
    </location>
</feature>
<name>A0AAW0P7K8_9GOBI</name>
<protein>
    <recommendedName>
        <fullName evidence="5">3CxxC-type domain-containing protein</fullName>
    </recommendedName>
</protein>
<dbReference type="EMBL" id="JBBPFD010000007">
    <property type="protein sequence ID" value="KAK7918775.1"/>
    <property type="molecule type" value="Genomic_DNA"/>
</dbReference>
<reference evidence="7" key="1">
    <citation type="submission" date="2024-04" db="EMBL/GenBank/DDBJ databases">
        <title>Salinicola lusitanus LLJ914,a marine bacterium isolated from the Okinawa Trough.</title>
        <authorList>
            <person name="Li J."/>
        </authorList>
    </citation>
    <scope>NUCLEOTIDE SEQUENCE [LARGE SCALE GENOMIC DNA]</scope>
</reference>
<sequence>MPKVPKQRTETPREPTEDTVQDDSGDASSGAIASSEALLKQFSEMIAAQATRAQIAMDQSLARLDSSLDAKIDNVIRRIDAVAASCDSIVARQTEAEDRISALEDTVTPLKAKVDELAKTNADLLVKVLDLESRSRRDNIRLLNLRESTEGADPIAFFEKFIPTLLQMPVPVIAIDRAHRGFGSPPDGRPRPVFIKLHRSRDVTAVLSAAKQQEIMNGQKTPYQGDSRVFGEYRCSGCKRTWQSANSWANMGQECNRCNINIYPHTQRPLNKPDGLDKSDPHKSHPQHLCEKCKRLGRYCRGTYY</sequence>
<dbReference type="InterPro" id="IPR027377">
    <property type="entry name" value="ZAR1/RTP1-5-like_Znf-3CxxC"/>
</dbReference>
<evidence type="ECO:0000256" key="3">
    <source>
        <dbReference type="ARBA" id="ARBA00022833"/>
    </source>
</evidence>
<evidence type="ECO:0000259" key="5">
    <source>
        <dbReference type="SMART" id="SM01328"/>
    </source>
</evidence>
<keyword evidence="7" id="KW-1185">Reference proteome</keyword>
<dbReference type="SMART" id="SM01328">
    <property type="entry name" value="zf-3CxxC"/>
    <property type="match status" value="1"/>
</dbReference>
<organism evidence="6 7">
    <name type="scientific">Mugilogobius chulae</name>
    <name type="common">yellowstripe goby</name>
    <dbReference type="NCBI Taxonomy" id="88201"/>
    <lineage>
        <taxon>Eukaryota</taxon>
        <taxon>Metazoa</taxon>
        <taxon>Chordata</taxon>
        <taxon>Craniata</taxon>
        <taxon>Vertebrata</taxon>
        <taxon>Euteleostomi</taxon>
        <taxon>Actinopterygii</taxon>
        <taxon>Neopterygii</taxon>
        <taxon>Teleostei</taxon>
        <taxon>Neoteleostei</taxon>
        <taxon>Acanthomorphata</taxon>
        <taxon>Gobiaria</taxon>
        <taxon>Gobiiformes</taxon>
        <taxon>Gobioidei</taxon>
        <taxon>Gobiidae</taxon>
        <taxon>Gobionellinae</taxon>
        <taxon>Mugilogobius</taxon>
    </lineage>
</organism>